<dbReference type="GO" id="GO:0003682">
    <property type="term" value="F:chromatin binding"/>
    <property type="evidence" value="ECO:0007669"/>
    <property type="project" value="InterPro"/>
</dbReference>
<evidence type="ECO:0000259" key="2">
    <source>
        <dbReference type="PROSITE" id="PS51038"/>
    </source>
</evidence>
<evidence type="ECO:0000313" key="3">
    <source>
        <dbReference type="EMBL" id="RFU36110.1"/>
    </source>
</evidence>
<dbReference type="AlphaFoldDB" id="A0A3E2HRW7"/>
<accession>A0A3E2HRW7</accession>
<dbReference type="InterPro" id="IPR043151">
    <property type="entry name" value="BAH_sf"/>
</dbReference>
<organism evidence="3 4">
    <name type="scientific">Scytalidium lignicola</name>
    <name type="common">Hyphomycete</name>
    <dbReference type="NCBI Taxonomy" id="5539"/>
    <lineage>
        <taxon>Eukaryota</taxon>
        <taxon>Fungi</taxon>
        <taxon>Dikarya</taxon>
        <taxon>Ascomycota</taxon>
        <taxon>Pezizomycotina</taxon>
        <taxon>Leotiomycetes</taxon>
        <taxon>Leotiomycetes incertae sedis</taxon>
        <taxon>Scytalidium</taxon>
    </lineage>
</organism>
<protein>
    <recommendedName>
        <fullName evidence="2">BAH domain-containing protein</fullName>
    </recommendedName>
</protein>
<dbReference type="InterPro" id="IPR001025">
    <property type="entry name" value="BAH_dom"/>
</dbReference>
<dbReference type="Gene3D" id="3.30.40.10">
    <property type="entry name" value="Zinc/RING finger domain, C3HC4 (zinc finger)"/>
    <property type="match status" value="1"/>
</dbReference>
<dbReference type="InterPro" id="IPR013083">
    <property type="entry name" value="Znf_RING/FYVE/PHD"/>
</dbReference>
<keyword evidence="4" id="KW-1185">Reference proteome</keyword>
<feature type="region of interest" description="Disordered" evidence="1">
    <location>
        <begin position="1"/>
        <end position="35"/>
    </location>
</feature>
<sequence>MAPKHGLLGATLDDGTSSKRSKRSATGSATPDVDEVTHFTVQYPPMNSKRKLSKKEQELVDHAEFQASPFVTKGNEKSELDQYYTITPIQKWSSMKKYNNFIIQGEIYKSNHFVYVKGEGTTPKDKEEHKSFWVARILQVRAKDPQHVYALVAWMYWREQLPPAKGPDVVNAAISGQRTYHGYHELIASNYMDVLDVLSFAGKAEVNHWLEEGNDEDQTSGLYWRQTFNRETGLLSPIKTHCICNGHSNPDSMMFVCDNETCKIWLHPECLIDDILTKTYKKLVEGEKTEAETVTALAAPASTDPTDSDTIESKPAIKDETTTVVAKLNGTESKEVARKGKHGRLSGKKIYQGFFKAVIKDEEKPPKFEITDLRKDSEGPKTWLEPIICPKCGTALE</sequence>
<gene>
    <name evidence="3" type="ORF">B7463_g280</name>
</gene>
<feature type="non-terminal residue" evidence="3">
    <location>
        <position position="397"/>
    </location>
</feature>
<name>A0A3E2HRW7_SCYLI</name>
<dbReference type="InterPro" id="IPR011011">
    <property type="entry name" value="Znf_FYVE_PHD"/>
</dbReference>
<feature type="domain" description="BAH" evidence="2">
    <location>
        <begin position="106"/>
        <end position="239"/>
    </location>
</feature>
<dbReference type="CDD" id="cd04370">
    <property type="entry name" value="BAH"/>
    <property type="match status" value="1"/>
</dbReference>
<dbReference type="OMA" id="NVKQWIE"/>
<dbReference type="STRING" id="5539.A0A3E2HRW7"/>
<dbReference type="Gene3D" id="2.30.30.490">
    <property type="match status" value="1"/>
</dbReference>
<evidence type="ECO:0000256" key="1">
    <source>
        <dbReference type="SAM" id="MobiDB-lite"/>
    </source>
</evidence>
<dbReference type="Proteomes" id="UP000258309">
    <property type="component" value="Unassembled WGS sequence"/>
</dbReference>
<comment type="caution">
    <text evidence="3">The sequence shown here is derived from an EMBL/GenBank/DDBJ whole genome shotgun (WGS) entry which is preliminary data.</text>
</comment>
<evidence type="ECO:0000313" key="4">
    <source>
        <dbReference type="Proteomes" id="UP000258309"/>
    </source>
</evidence>
<dbReference type="EMBL" id="NCSJ02000002">
    <property type="protein sequence ID" value="RFU36110.1"/>
    <property type="molecule type" value="Genomic_DNA"/>
</dbReference>
<dbReference type="SUPFAM" id="SSF57903">
    <property type="entry name" value="FYVE/PHD zinc finger"/>
    <property type="match status" value="1"/>
</dbReference>
<dbReference type="PANTHER" id="PTHR46364">
    <property type="entry name" value="OS08G0421900 PROTEIN"/>
    <property type="match status" value="1"/>
</dbReference>
<reference evidence="3 4" key="1">
    <citation type="submission" date="2018-05" db="EMBL/GenBank/DDBJ databases">
        <title>Draft genome sequence of Scytalidium lignicola DSM 105466, a ubiquitous saprotrophic fungus.</title>
        <authorList>
            <person name="Buettner E."/>
            <person name="Gebauer A.M."/>
            <person name="Hofrichter M."/>
            <person name="Liers C."/>
            <person name="Kellner H."/>
        </authorList>
    </citation>
    <scope>NUCLEOTIDE SEQUENCE [LARGE SCALE GENOMIC DNA]</scope>
    <source>
        <strain evidence="3 4">DSM 105466</strain>
    </source>
</reference>
<dbReference type="PROSITE" id="PS51038">
    <property type="entry name" value="BAH"/>
    <property type="match status" value="1"/>
</dbReference>
<proteinExistence type="predicted"/>
<feature type="non-terminal residue" evidence="3">
    <location>
        <position position="1"/>
    </location>
</feature>
<dbReference type="OrthoDB" id="10259622at2759"/>